<evidence type="ECO:0000256" key="2">
    <source>
        <dbReference type="SAM" id="SignalP"/>
    </source>
</evidence>
<dbReference type="PANTHER" id="PTHR45784">
    <property type="entry name" value="C-TYPE LECTIN DOMAIN FAMILY 20 MEMBER A-RELATED"/>
    <property type="match status" value="1"/>
</dbReference>
<dbReference type="OrthoDB" id="5858677at2759"/>
<dbReference type="Pfam" id="PF00059">
    <property type="entry name" value="Lectin_C"/>
    <property type="match status" value="2"/>
</dbReference>
<feature type="signal peptide" evidence="2">
    <location>
        <begin position="1"/>
        <end position="20"/>
    </location>
</feature>
<feature type="chain" id="PRO_5035934832" evidence="2">
    <location>
        <begin position="21"/>
        <end position="237"/>
    </location>
</feature>
<sequence length="237" mass="26824">MKTSCLKFLLLTGLFSGSLCAIFGEDIYVKEERTWHQARNYCRDHHTDLSLMINQDRSSKVVWTGLYNHTNGVWLWINGKTAAFVDLKPKDEADVCVKESNEKLQTTSCDEKLPFYCFESRLVLVKENKTWEEAMAHCRSTGKELVSLPSEAAVGEVLLSSMRAQTAQVWSGLRYLGDSWLWVDGTRLEYQPWGQGEIPECPAWTHHCGALSLAGHLESLDCSSQLNFICYETKSSG</sequence>
<gene>
    <name evidence="4" type="ORF">MMEN_LOCUS16009</name>
</gene>
<evidence type="ECO:0000256" key="1">
    <source>
        <dbReference type="ARBA" id="ARBA00023157"/>
    </source>
</evidence>
<accession>A0A8S4BPC3</accession>
<keyword evidence="5" id="KW-1185">Reference proteome</keyword>
<dbReference type="SMART" id="SM00034">
    <property type="entry name" value="CLECT"/>
    <property type="match status" value="2"/>
</dbReference>
<evidence type="ECO:0000259" key="3">
    <source>
        <dbReference type="PROSITE" id="PS50041"/>
    </source>
</evidence>
<dbReference type="InterPro" id="IPR016187">
    <property type="entry name" value="CTDL_fold"/>
</dbReference>
<dbReference type="AlphaFoldDB" id="A0A8S4BPC3"/>
<comment type="caution">
    <text evidence="4">The sequence shown here is derived from an EMBL/GenBank/DDBJ whole genome shotgun (WGS) entry which is preliminary data.</text>
</comment>
<protein>
    <submittedName>
        <fullName evidence="4">(Atlantic silverside) hypothetical protein</fullName>
    </submittedName>
</protein>
<dbReference type="Gene3D" id="3.10.100.10">
    <property type="entry name" value="Mannose-Binding Protein A, subunit A"/>
    <property type="match status" value="2"/>
</dbReference>
<reference evidence="4" key="1">
    <citation type="submission" date="2021-05" db="EMBL/GenBank/DDBJ databases">
        <authorList>
            <person name="Tigano A."/>
        </authorList>
    </citation>
    <scope>NUCLEOTIDE SEQUENCE</scope>
</reference>
<keyword evidence="1" id="KW-1015">Disulfide bond</keyword>
<feature type="domain" description="C-type lectin" evidence="3">
    <location>
        <begin position="113"/>
        <end position="231"/>
    </location>
</feature>
<dbReference type="InterPro" id="IPR016186">
    <property type="entry name" value="C-type_lectin-like/link_sf"/>
</dbReference>
<keyword evidence="2" id="KW-0732">Signal</keyword>
<proteinExistence type="predicted"/>
<name>A0A8S4BPC3_9TELE</name>
<feature type="domain" description="C-type lectin" evidence="3">
    <location>
        <begin position="16"/>
        <end position="118"/>
    </location>
</feature>
<dbReference type="PROSITE" id="PS00615">
    <property type="entry name" value="C_TYPE_LECTIN_1"/>
    <property type="match status" value="1"/>
</dbReference>
<evidence type="ECO:0000313" key="5">
    <source>
        <dbReference type="Proteomes" id="UP000677803"/>
    </source>
</evidence>
<dbReference type="PROSITE" id="PS50041">
    <property type="entry name" value="C_TYPE_LECTIN_2"/>
    <property type="match status" value="2"/>
</dbReference>
<dbReference type="InterPro" id="IPR018378">
    <property type="entry name" value="C-type_lectin_CS"/>
</dbReference>
<evidence type="ECO:0000313" key="4">
    <source>
        <dbReference type="EMBL" id="CAG5978509.1"/>
    </source>
</evidence>
<dbReference type="PANTHER" id="PTHR45784:SF8">
    <property type="entry name" value="C-TYPE MANNOSE RECEPTOR 2-RELATED"/>
    <property type="match status" value="1"/>
</dbReference>
<dbReference type="EMBL" id="CAJRST010033334">
    <property type="protein sequence ID" value="CAG5978509.1"/>
    <property type="molecule type" value="Genomic_DNA"/>
</dbReference>
<organism evidence="4 5">
    <name type="scientific">Menidia menidia</name>
    <name type="common">Atlantic silverside</name>
    <dbReference type="NCBI Taxonomy" id="238744"/>
    <lineage>
        <taxon>Eukaryota</taxon>
        <taxon>Metazoa</taxon>
        <taxon>Chordata</taxon>
        <taxon>Craniata</taxon>
        <taxon>Vertebrata</taxon>
        <taxon>Euteleostomi</taxon>
        <taxon>Actinopterygii</taxon>
        <taxon>Neopterygii</taxon>
        <taxon>Teleostei</taxon>
        <taxon>Neoteleostei</taxon>
        <taxon>Acanthomorphata</taxon>
        <taxon>Ovalentaria</taxon>
        <taxon>Atherinomorphae</taxon>
        <taxon>Atheriniformes</taxon>
        <taxon>Atherinopsidae</taxon>
        <taxon>Menidiinae</taxon>
        <taxon>Menidia</taxon>
    </lineage>
</organism>
<dbReference type="SUPFAM" id="SSF56436">
    <property type="entry name" value="C-type lectin-like"/>
    <property type="match status" value="2"/>
</dbReference>
<dbReference type="Proteomes" id="UP000677803">
    <property type="component" value="Unassembled WGS sequence"/>
</dbReference>
<dbReference type="InterPro" id="IPR001304">
    <property type="entry name" value="C-type_lectin-like"/>
</dbReference>